<evidence type="ECO:0000259" key="2">
    <source>
        <dbReference type="Pfam" id="PF00535"/>
    </source>
</evidence>
<dbReference type="AlphaFoldDB" id="A0A837IKP6"/>
<keyword evidence="3" id="KW-0808">Transferase</keyword>
<dbReference type="EMBL" id="LCKO01000006">
    <property type="protein sequence ID" value="KKU00243.1"/>
    <property type="molecule type" value="Genomic_DNA"/>
</dbReference>
<dbReference type="CDD" id="cd02511">
    <property type="entry name" value="Beta4Glucosyltransferase"/>
    <property type="match status" value="1"/>
</dbReference>
<gene>
    <name evidence="3" type="ORF">UX01_C0006G0037</name>
</gene>
<evidence type="ECO:0000256" key="1">
    <source>
        <dbReference type="SAM" id="Phobius"/>
    </source>
</evidence>
<organism evidence="3 4">
    <name type="scientific">Candidatus Collierbacteria bacterium GW2011_GWB2_45_17</name>
    <dbReference type="NCBI Taxonomy" id="1618388"/>
    <lineage>
        <taxon>Bacteria</taxon>
        <taxon>Candidatus Collieribacteriota</taxon>
    </lineage>
</organism>
<keyword evidence="1" id="KW-0472">Membrane</keyword>
<proteinExistence type="predicted"/>
<evidence type="ECO:0000313" key="3">
    <source>
        <dbReference type="EMBL" id="KKU00243.1"/>
    </source>
</evidence>
<feature type="domain" description="Glycosyltransferase 2-like" evidence="2">
    <location>
        <begin position="7"/>
        <end position="141"/>
    </location>
</feature>
<comment type="caution">
    <text evidence="3">The sequence shown here is derived from an EMBL/GenBank/DDBJ whole genome shotgun (WGS) entry which is preliminary data.</text>
</comment>
<accession>A0A837IKP6</accession>
<dbReference type="InterPro" id="IPR029044">
    <property type="entry name" value="Nucleotide-diphossugar_trans"/>
</dbReference>
<keyword evidence="1" id="KW-1133">Transmembrane helix</keyword>
<dbReference type="InterPro" id="IPR001173">
    <property type="entry name" value="Glyco_trans_2-like"/>
</dbReference>
<feature type="transmembrane region" description="Helical" evidence="1">
    <location>
        <begin position="226"/>
        <end position="245"/>
    </location>
</feature>
<dbReference type="Gene3D" id="3.90.550.10">
    <property type="entry name" value="Spore Coat Polysaccharide Biosynthesis Protein SpsA, Chain A"/>
    <property type="match status" value="1"/>
</dbReference>
<name>A0A837IKP6_9BACT</name>
<protein>
    <submittedName>
        <fullName evidence="3">Glycosyl transferase family 2</fullName>
    </submittedName>
</protein>
<dbReference type="PANTHER" id="PTHR43630:SF2">
    <property type="entry name" value="GLYCOSYLTRANSFERASE"/>
    <property type="match status" value="1"/>
</dbReference>
<evidence type="ECO:0000313" key="4">
    <source>
        <dbReference type="Proteomes" id="UP000034078"/>
    </source>
</evidence>
<keyword evidence="1" id="KW-0812">Transmembrane</keyword>
<dbReference type="Pfam" id="PF00535">
    <property type="entry name" value="Glycos_transf_2"/>
    <property type="match status" value="1"/>
</dbReference>
<reference evidence="3 4" key="1">
    <citation type="journal article" date="2015" name="Nature">
        <title>rRNA introns, odd ribosomes, and small enigmatic genomes across a large radiation of phyla.</title>
        <authorList>
            <person name="Brown C.T."/>
            <person name="Hug L.A."/>
            <person name="Thomas B.C."/>
            <person name="Sharon I."/>
            <person name="Castelle C.J."/>
            <person name="Singh A."/>
            <person name="Wilkins M.J."/>
            <person name="Williams K.H."/>
            <person name="Banfield J.F."/>
        </authorList>
    </citation>
    <scope>NUCLEOTIDE SEQUENCE [LARGE SCALE GENOMIC DNA]</scope>
</reference>
<dbReference type="PANTHER" id="PTHR43630">
    <property type="entry name" value="POLY-BETA-1,6-N-ACETYL-D-GLUCOSAMINE SYNTHASE"/>
    <property type="match status" value="1"/>
</dbReference>
<dbReference type="SUPFAM" id="SSF53448">
    <property type="entry name" value="Nucleotide-diphospho-sugar transferases"/>
    <property type="match status" value="1"/>
</dbReference>
<sequence length="305" mass="36128">MSKIKISAVVNTRNESENLFDCLKTLKFCDEIVVVDMESSDNTKEIAQQFTDRIYDHQAVGFVEPARNFAIKKALGDWILIIDADERVPKTLAAKLIEIADRNELDFVRIPRKNLVFGQWLQHSRWWPDYNIRFFKKDSVEWQDEIHSVPITFGNGFNLQDDSDFAIEHHHYRTIDEYFTRSLRYSTQQAKELIKSGYVFDPADLVKKPLGEFLSRFFAGEGYKDGLHGLIMALLQFFSILLIYLKVWQSEDQKPIKEREFTPLWQTIFKEKFKEFRYWIITSKLQSSRSKTEAFFLKLQRRLLK</sequence>
<dbReference type="GO" id="GO:0016740">
    <property type="term" value="F:transferase activity"/>
    <property type="evidence" value="ECO:0007669"/>
    <property type="project" value="UniProtKB-KW"/>
</dbReference>
<dbReference type="Proteomes" id="UP000034078">
    <property type="component" value="Unassembled WGS sequence"/>
</dbReference>